<name>A0A2P5W3L8_GOSBA</name>
<comment type="similarity">
    <text evidence="1">Belongs to the protein kinase superfamily. ADCK protein kinase family.</text>
</comment>
<accession>A0A2P5W3L8</accession>
<dbReference type="EMBL" id="KZ669306">
    <property type="protein sequence ID" value="PPR85655.1"/>
    <property type="molecule type" value="Genomic_DNA"/>
</dbReference>
<dbReference type="PANTHER" id="PTHR10566">
    <property type="entry name" value="CHAPERONE-ACTIVITY OF BC1 COMPLEX CABC1 -RELATED"/>
    <property type="match status" value="1"/>
</dbReference>
<dbReference type="Proteomes" id="UP000239757">
    <property type="component" value="Unassembled WGS sequence"/>
</dbReference>
<reference evidence="2 3" key="1">
    <citation type="submission" date="2015-01" db="EMBL/GenBank/DDBJ databases">
        <title>Genome of allotetraploid Gossypium barbadense reveals genomic plasticity and fiber elongation in cotton evolution.</title>
        <authorList>
            <person name="Chen X."/>
            <person name="Liu X."/>
            <person name="Zhao B."/>
            <person name="Zheng H."/>
            <person name="Hu Y."/>
            <person name="Lu G."/>
            <person name="Yang C."/>
            <person name="Chen J."/>
            <person name="Shan C."/>
            <person name="Zhang L."/>
            <person name="Zhou Y."/>
            <person name="Wang L."/>
            <person name="Guo W."/>
            <person name="Bai Y."/>
            <person name="Ruan J."/>
            <person name="Shangguan X."/>
            <person name="Mao Y."/>
            <person name="Jiang J."/>
            <person name="Zhu Y."/>
            <person name="Lei J."/>
            <person name="Kang H."/>
            <person name="Chen S."/>
            <person name="He X."/>
            <person name="Wang R."/>
            <person name="Wang Y."/>
            <person name="Chen J."/>
            <person name="Wang L."/>
            <person name="Yu S."/>
            <person name="Wang B."/>
            <person name="Wei J."/>
            <person name="Song S."/>
            <person name="Lu X."/>
            <person name="Gao Z."/>
            <person name="Gu W."/>
            <person name="Deng X."/>
            <person name="Ma D."/>
            <person name="Wang S."/>
            <person name="Liang W."/>
            <person name="Fang L."/>
            <person name="Cai C."/>
            <person name="Zhu X."/>
            <person name="Zhou B."/>
            <person name="Zhang Y."/>
            <person name="Chen Z."/>
            <person name="Xu S."/>
            <person name="Zhu R."/>
            <person name="Wang S."/>
            <person name="Zhang T."/>
            <person name="Zhao G."/>
        </authorList>
    </citation>
    <scope>NUCLEOTIDE SEQUENCE [LARGE SCALE GENOMIC DNA]</scope>
    <source>
        <strain evidence="3">cv. Xinhai21</strain>
        <tissue evidence="2">Leaf</tissue>
    </source>
</reference>
<evidence type="ECO:0000313" key="3">
    <source>
        <dbReference type="Proteomes" id="UP000239757"/>
    </source>
</evidence>
<sequence length="159" mass="17679">MFDLASDLEQITFDYPFRISPYFALIIRAIGVLEGIALVGNPDFTIVDEAYPYIAQPLRIFITAAKSGGGENLNRDMAKLGLLQRQADISFPRFLPSESQSKQPVQTRVALGFLLSKKGNLFREFLLDEGVNVAQVIQELLPVLPGISARVLPELIFPR</sequence>
<evidence type="ECO:0000313" key="2">
    <source>
        <dbReference type="EMBL" id="PPR85655.1"/>
    </source>
</evidence>
<organism evidence="2 3">
    <name type="scientific">Gossypium barbadense</name>
    <name type="common">Sea Island cotton</name>
    <name type="synonym">Hibiscus barbadensis</name>
    <dbReference type="NCBI Taxonomy" id="3634"/>
    <lineage>
        <taxon>Eukaryota</taxon>
        <taxon>Viridiplantae</taxon>
        <taxon>Streptophyta</taxon>
        <taxon>Embryophyta</taxon>
        <taxon>Tracheophyta</taxon>
        <taxon>Spermatophyta</taxon>
        <taxon>Magnoliopsida</taxon>
        <taxon>eudicotyledons</taxon>
        <taxon>Gunneridae</taxon>
        <taxon>Pentapetalae</taxon>
        <taxon>rosids</taxon>
        <taxon>malvids</taxon>
        <taxon>Malvales</taxon>
        <taxon>Malvaceae</taxon>
        <taxon>Malvoideae</taxon>
        <taxon>Gossypium</taxon>
    </lineage>
</organism>
<gene>
    <name evidence="2" type="ORF">GOBAR_AA35034</name>
</gene>
<dbReference type="GO" id="GO:0009507">
    <property type="term" value="C:chloroplast"/>
    <property type="evidence" value="ECO:0007669"/>
    <property type="project" value="TreeGrafter"/>
</dbReference>
<dbReference type="OrthoDB" id="952146at2759"/>
<evidence type="ECO:0000256" key="1">
    <source>
        <dbReference type="ARBA" id="ARBA00009670"/>
    </source>
</evidence>
<protein>
    <submittedName>
        <fullName evidence="2">Uncharacterized protein</fullName>
    </submittedName>
</protein>
<proteinExistence type="inferred from homology"/>
<dbReference type="InterPro" id="IPR050154">
    <property type="entry name" value="UbiB_kinase"/>
</dbReference>
<dbReference type="PANTHER" id="PTHR10566:SF117">
    <property type="entry name" value="UNUSUAL PROTEIN KINASE-RELATED"/>
    <property type="match status" value="1"/>
</dbReference>
<dbReference type="AlphaFoldDB" id="A0A2P5W3L8"/>